<feature type="domain" description="Polysaccharide export protein N-terminal" evidence="3">
    <location>
        <begin position="45"/>
        <end position="149"/>
    </location>
</feature>
<dbReference type="EMBL" id="JBHSAT010000004">
    <property type="protein sequence ID" value="MFC3877276.1"/>
    <property type="molecule type" value="Genomic_DNA"/>
</dbReference>
<keyword evidence="2" id="KW-1133">Transmembrane helix</keyword>
<dbReference type="Pfam" id="PF02563">
    <property type="entry name" value="Poly_export"/>
    <property type="match status" value="1"/>
</dbReference>
<dbReference type="Gene3D" id="3.10.560.10">
    <property type="entry name" value="Outer membrane lipoprotein wza domain like"/>
    <property type="match status" value="1"/>
</dbReference>
<feature type="transmembrane region" description="Helical" evidence="2">
    <location>
        <begin position="246"/>
        <end position="266"/>
    </location>
</feature>
<protein>
    <submittedName>
        <fullName evidence="4">Polysaccharide biosynthesis/export family protein</fullName>
    </submittedName>
</protein>
<evidence type="ECO:0000259" key="3">
    <source>
        <dbReference type="Pfam" id="PF02563"/>
    </source>
</evidence>
<reference evidence="5" key="1">
    <citation type="journal article" date="2019" name="Int. J. Syst. Evol. Microbiol.">
        <title>The Global Catalogue of Microorganisms (GCM) 10K type strain sequencing project: providing services to taxonomists for standard genome sequencing and annotation.</title>
        <authorList>
            <consortium name="The Broad Institute Genomics Platform"/>
            <consortium name="The Broad Institute Genome Sequencing Center for Infectious Disease"/>
            <person name="Wu L."/>
            <person name="Ma J."/>
        </authorList>
    </citation>
    <scope>NUCLEOTIDE SEQUENCE [LARGE SCALE GENOMIC DNA]</scope>
    <source>
        <strain evidence="5">CECT 8979</strain>
    </source>
</reference>
<organism evidence="4 5">
    <name type="scientific">Winogradskyella maritima</name>
    <dbReference type="NCBI Taxonomy" id="1517766"/>
    <lineage>
        <taxon>Bacteria</taxon>
        <taxon>Pseudomonadati</taxon>
        <taxon>Bacteroidota</taxon>
        <taxon>Flavobacteriia</taxon>
        <taxon>Flavobacteriales</taxon>
        <taxon>Flavobacteriaceae</taxon>
        <taxon>Winogradskyella</taxon>
    </lineage>
</organism>
<keyword evidence="5" id="KW-1185">Reference proteome</keyword>
<comment type="caution">
    <text evidence="4">The sequence shown here is derived from an EMBL/GenBank/DDBJ whole genome shotgun (WGS) entry which is preliminary data.</text>
</comment>
<dbReference type="PANTHER" id="PTHR33619:SF3">
    <property type="entry name" value="POLYSACCHARIDE EXPORT PROTEIN GFCE-RELATED"/>
    <property type="match status" value="1"/>
</dbReference>
<keyword evidence="2" id="KW-0812">Transmembrane</keyword>
<proteinExistence type="predicted"/>
<dbReference type="Gene3D" id="3.30.1950.10">
    <property type="entry name" value="wza like domain"/>
    <property type="match status" value="1"/>
</dbReference>
<keyword evidence="2" id="KW-0472">Membrane</keyword>
<evidence type="ECO:0000313" key="5">
    <source>
        <dbReference type="Proteomes" id="UP001595812"/>
    </source>
</evidence>
<accession>A0ABV8AK63</accession>
<keyword evidence="1" id="KW-0732">Signal</keyword>
<dbReference type="PANTHER" id="PTHR33619">
    <property type="entry name" value="POLYSACCHARIDE EXPORT PROTEIN GFCE-RELATED"/>
    <property type="match status" value="1"/>
</dbReference>
<gene>
    <name evidence="4" type="ORF">ACFOSX_08540</name>
</gene>
<evidence type="ECO:0000313" key="4">
    <source>
        <dbReference type="EMBL" id="MFC3877276.1"/>
    </source>
</evidence>
<evidence type="ECO:0000256" key="1">
    <source>
        <dbReference type="ARBA" id="ARBA00022729"/>
    </source>
</evidence>
<sequence length="268" mass="30249">MNKCIVWLLFLSLIICSSCIPHKDVLYLQERPSETSIDSIPQLNPQSKPYRVQINDILNIRIKVLDALSNEEVTTIFNPTSDSALDASSEQRAYYDGFTVDLQGEITIPQLGDFKVLGMTNEEIENLLKKELLEKEFNELATIIVTVRLAGLRYTTIGEIGTGDQTLFKERANIFEAVANAGDITEFGDRTDVLIIRQYPHGQEIHHIDLTSREVMNSPYYYIQPNDMIYVKPLKQKTLGLGSNNLQTFTTIFSAITLIASTILLVSR</sequence>
<dbReference type="InterPro" id="IPR003715">
    <property type="entry name" value="Poly_export_N"/>
</dbReference>
<name>A0ABV8AK63_9FLAO</name>
<dbReference type="Proteomes" id="UP001595812">
    <property type="component" value="Unassembled WGS sequence"/>
</dbReference>
<evidence type="ECO:0000256" key="2">
    <source>
        <dbReference type="SAM" id="Phobius"/>
    </source>
</evidence>
<dbReference type="RefSeq" id="WP_386099255.1">
    <property type="nucleotide sequence ID" value="NZ_JBHSAT010000004.1"/>
</dbReference>
<dbReference type="InterPro" id="IPR049712">
    <property type="entry name" value="Poly_export"/>
</dbReference>